<dbReference type="InterPro" id="IPR001202">
    <property type="entry name" value="WW_dom"/>
</dbReference>
<feature type="compositionally biased region" description="Low complexity" evidence="2">
    <location>
        <begin position="21"/>
        <end position="35"/>
    </location>
</feature>
<sequence>MAGMMKFFRPNNSFGPGNRPSSSTGNGTESSGTSGRQKRNRHIPPPLQLVDQANGGQTQSARDTTGTPNRPLSSMRISEHASGFAFYHAYLTEDQEEEAFKNHLFKTGSYLMRDSKSNSQAVTMSVVIDPLHLYHFQVVQATSCFNVVGTGKKFSSLEDMIEYYEQTNIPGKTDSPVFLRHPVQCNRDGVLSPPSSAPAATSTLRKNGPTTPVVTTMERQRKRLGKNNRRANSVEELPQGSPQTRTFVRVPPSPKQDQTQSRHSQSKLPPIPEPGPPQRQPAMELYEDPHDDGEDGEGGAVGGAVGGAEAAGASSTDKIDYRPPMPIPRPVSEYSRGHDYSEADHPDLDRIKMVLELCRQSDVIHASRKKCTCGLYLEESILVQGWMMHVDNEPGKTQGRIFFLDTKANTTTWSLPEDIATELKSHCPVKWEFVKKQLAAAKKKTTPTTT</sequence>
<dbReference type="KEGG" id="spu:100889775"/>
<reference evidence="6" key="1">
    <citation type="submission" date="2015-02" db="EMBL/GenBank/DDBJ databases">
        <title>Genome sequencing for Strongylocentrotus purpuratus.</title>
        <authorList>
            <person name="Murali S."/>
            <person name="Liu Y."/>
            <person name="Vee V."/>
            <person name="English A."/>
            <person name="Wang M."/>
            <person name="Skinner E."/>
            <person name="Han Y."/>
            <person name="Muzny D.M."/>
            <person name="Worley K.C."/>
            <person name="Gibbs R.A."/>
        </authorList>
    </citation>
    <scope>NUCLEOTIDE SEQUENCE</scope>
</reference>
<dbReference type="InParanoid" id="A0A7M7MZP2"/>
<keyword evidence="1" id="KW-0727">SH2 domain</keyword>
<evidence type="ECO:0008006" key="7">
    <source>
        <dbReference type="Google" id="ProtNLM"/>
    </source>
</evidence>
<name>A0A7M7MZP2_STRPU</name>
<dbReference type="Pfam" id="PF00017">
    <property type="entry name" value="SH2"/>
    <property type="match status" value="1"/>
</dbReference>
<feature type="compositionally biased region" description="Polar residues" evidence="2">
    <location>
        <begin position="201"/>
        <end position="214"/>
    </location>
</feature>
<organism evidence="5 6">
    <name type="scientific">Strongylocentrotus purpuratus</name>
    <name type="common">Purple sea urchin</name>
    <dbReference type="NCBI Taxonomy" id="7668"/>
    <lineage>
        <taxon>Eukaryota</taxon>
        <taxon>Metazoa</taxon>
        <taxon>Echinodermata</taxon>
        <taxon>Eleutherozoa</taxon>
        <taxon>Echinozoa</taxon>
        <taxon>Echinoidea</taxon>
        <taxon>Euechinoidea</taxon>
        <taxon>Echinacea</taxon>
        <taxon>Camarodonta</taxon>
        <taxon>Echinidea</taxon>
        <taxon>Strongylocentrotidae</taxon>
        <taxon>Strongylocentrotus</taxon>
    </lineage>
</organism>
<feature type="compositionally biased region" description="Acidic residues" evidence="2">
    <location>
        <begin position="285"/>
        <end position="297"/>
    </location>
</feature>
<dbReference type="OrthoDB" id="10053436at2759"/>
<feature type="compositionally biased region" description="Polar residues" evidence="2">
    <location>
        <begin position="255"/>
        <end position="267"/>
    </location>
</feature>
<dbReference type="InterPro" id="IPR000980">
    <property type="entry name" value="SH2"/>
</dbReference>
<dbReference type="AlphaFoldDB" id="A0A7M7MZP2"/>
<evidence type="ECO:0000313" key="6">
    <source>
        <dbReference type="Proteomes" id="UP000007110"/>
    </source>
</evidence>
<feature type="compositionally biased region" description="Pro residues" evidence="2">
    <location>
        <begin position="269"/>
        <end position="279"/>
    </location>
</feature>
<dbReference type="SMART" id="SM00252">
    <property type="entry name" value="SH2"/>
    <property type="match status" value="1"/>
</dbReference>
<dbReference type="Gene3D" id="3.30.505.10">
    <property type="entry name" value="SH2 domain"/>
    <property type="match status" value="1"/>
</dbReference>
<dbReference type="SUPFAM" id="SSF55550">
    <property type="entry name" value="SH2 domain"/>
    <property type="match status" value="1"/>
</dbReference>
<dbReference type="EnsemblMetazoa" id="XM_030972717">
    <property type="protein sequence ID" value="XP_030828577"/>
    <property type="gene ID" value="LOC100889775"/>
</dbReference>
<reference evidence="5" key="2">
    <citation type="submission" date="2021-01" db="UniProtKB">
        <authorList>
            <consortium name="EnsemblMetazoa"/>
        </authorList>
    </citation>
    <scope>IDENTIFICATION</scope>
</reference>
<keyword evidence="6" id="KW-1185">Reference proteome</keyword>
<feature type="region of interest" description="Disordered" evidence="2">
    <location>
        <begin position="1"/>
        <end position="74"/>
    </location>
</feature>
<dbReference type="GeneID" id="100889775"/>
<feature type="region of interest" description="Disordered" evidence="2">
    <location>
        <begin position="186"/>
        <end position="324"/>
    </location>
</feature>
<dbReference type="InterPro" id="IPR036860">
    <property type="entry name" value="SH2_dom_sf"/>
</dbReference>
<accession>A0A7M7MZP2</accession>
<evidence type="ECO:0000256" key="1">
    <source>
        <dbReference type="PROSITE-ProRule" id="PRU00191"/>
    </source>
</evidence>
<feature type="domain" description="WW" evidence="4">
    <location>
        <begin position="380"/>
        <end position="418"/>
    </location>
</feature>
<dbReference type="RefSeq" id="XP_030828577.1">
    <property type="nucleotide sequence ID" value="XM_030972717.1"/>
</dbReference>
<dbReference type="CDD" id="cd00173">
    <property type="entry name" value="SH2"/>
    <property type="match status" value="1"/>
</dbReference>
<dbReference type="PROSITE" id="PS50020">
    <property type="entry name" value="WW_DOMAIN_2"/>
    <property type="match status" value="1"/>
</dbReference>
<dbReference type="InterPro" id="IPR036020">
    <property type="entry name" value="WW_dom_sf"/>
</dbReference>
<evidence type="ECO:0000259" key="4">
    <source>
        <dbReference type="PROSITE" id="PS50020"/>
    </source>
</evidence>
<protein>
    <recommendedName>
        <fullName evidence="7">SH2 domain-containing protein</fullName>
    </recommendedName>
</protein>
<evidence type="ECO:0000313" key="5">
    <source>
        <dbReference type="EnsemblMetazoa" id="XP_030828577"/>
    </source>
</evidence>
<dbReference type="SUPFAM" id="SSF51045">
    <property type="entry name" value="WW domain"/>
    <property type="match status" value="1"/>
</dbReference>
<evidence type="ECO:0000256" key="2">
    <source>
        <dbReference type="SAM" id="MobiDB-lite"/>
    </source>
</evidence>
<dbReference type="Gene3D" id="2.20.70.10">
    <property type="match status" value="1"/>
</dbReference>
<evidence type="ECO:0000259" key="3">
    <source>
        <dbReference type="PROSITE" id="PS50001"/>
    </source>
</evidence>
<dbReference type="OMA" id="MRISEHA"/>
<feature type="compositionally biased region" description="Polar residues" evidence="2">
    <location>
        <begin position="54"/>
        <end position="74"/>
    </location>
</feature>
<dbReference type="PROSITE" id="PS50001">
    <property type="entry name" value="SH2"/>
    <property type="match status" value="1"/>
</dbReference>
<feature type="domain" description="SH2" evidence="3">
    <location>
        <begin position="86"/>
        <end position="183"/>
    </location>
</feature>
<dbReference type="Proteomes" id="UP000007110">
    <property type="component" value="Unassembled WGS sequence"/>
</dbReference>
<proteinExistence type="predicted"/>
<feature type="compositionally biased region" description="Basic residues" evidence="2">
    <location>
        <begin position="220"/>
        <end position="229"/>
    </location>
</feature>